<protein>
    <recommendedName>
        <fullName evidence="4 13">CRISPR-associated exonuclease Cas4</fullName>
        <ecNumber evidence="3 13">3.1.12.1</ecNumber>
    </recommendedName>
</protein>
<evidence type="ECO:0000259" key="14">
    <source>
        <dbReference type="Pfam" id="PF01930"/>
    </source>
</evidence>
<dbReference type="Pfam" id="PF01930">
    <property type="entry name" value="Cas_Cas4"/>
    <property type="match status" value="1"/>
</dbReference>
<dbReference type="PANTHER" id="PTHR36531">
    <property type="entry name" value="CRISPR-ASSOCIATED EXONUCLEASE CAS4"/>
    <property type="match status" value="1"/>
</dbReference>
<dbReference type="InterPro" id="IPR013343">
    <property type="entry name" value="CRISPR-assoc_prot_Cas4"/>
</dbReference>
<keyword evidence="12 13" id="KW-0464">Manganese</keyword>
<keyword evidence="7 13" id="KW-0378">Hydrolase</keyword>
<evidence type="ECO:0000256" key="5">
    <source>
        <dbReference type="ARBA" id="ARBA00022722"/>
    </source>
</evidence>
<evidence type="ECO:0000256" key="13">
    <source>
        <dbReference type="RuleBase" id="RU365022"/>
    </source>
</evidence>
<dbReference type="GO" id="GO:0051536">
    <property type="term" value="F:iron-sulfur cluster binding"/>
    <property type="evidence" value="ECO:0007669"/>
    <property type="project" value="UniProtKB-KW"/>
</dbReference>
<dbReference type="InterPro" id="IPR051827">
    <property type="entry name" value="Cas4_exonuclease"/>
</dbReference>
<dbReference type="GO" id="GO:0051607">
    <property type="term" value="P:defense response to virus"/>
    <property type="evidence" value="ECO:0007669"/>
    <property type="project" value="UniProtKB-KW"/>
</dbReference>
<dbReference type="PANTHER" id="PTHR36531:SF6">
    <property type="entry name" value="DNA REPLICATION ATP-DEPENDENT HELICASE_NUCLEASE DNA2"/>
    <property type="match status" value="1"/>
</dbReference>
<evidence type="ECO:0000313" key="16">
    <source>
        <dbReference type="Proteomes" id="UP000515856"/>
    </source>
</evidence>
<dbReference type="RefSeq" id="WP_117455585.1">
    <property type="nucleotide sequence ID" value="NZ_CP060636.1"/>
</dbReference>
<dbReference type="EMBL" id="CP060636">
    <property type="protein sequence ID" value="QNM12713.1"/>
    <property type="molecule type" value="Genomic_DNA"/>
</dbReference>
<sequence length="220" mass="25688">MKDYNEDEFLMLSGIQHFAFCRRQWALIHIEQVWADNYRTVDGNIFHERTHDEDYFESRNGVLITRGLRIFSRELGFSGNCDVVEFHEDKNGITLKGRAGTYLPFPIEYKRGKPKEDEIDILQLCAQAICLEEMLSCDVMKGALYYGETRHRVSIDLTNELKDKVKKMAVEMHQLYEKGHTPKVKISKKCKSCSLQDICLPKLNQQLSVEKYFDKFMSGE</sequence>
<dbReference type="AlphaFoldDB" id="A0A7G9GPI1"/>
<gene>
    <name evidence="15" type="primary">cas4</name>
    <name evidence="15" type="ORF">H9Q80_01805</name>
</gene>
<dbReference type="Gene3D" id="3.90.320.10">
    <property type="match status" value="1"/>
</dbReference>
<proteinExistence type="inferred from homology"/>
<dbReference type="GO" id="GO:0004527">
    <property type="term" value="F:exonuclease activity"/>
    <property type="evidence" value="ECO:0007669"/>
    <property type="project" value="UniProtKB-KW"/>
</dbReference>
<dbReference type="NCBIfam" id="TIGR00372">
    <property type="entry name" value="cas4"/>
    <property type="match status" value="1"/>
</dbReference>
<keyword evidence="6 13" id="KW-0479">Metal-binding</keyword>
<evidence type="ECO:0000313" key="15">
    <source>
        <dbReference type="EMBL" id="QNM12713.1"/>
    </source>
</evidence>
<dbReference type="InterPro" id="IPR022765">
    <property type="entry name" value="Dna2/Cas4_DUF83"/>
</dbReference>
<keyword evidence="16" id="KW-1185">Reference proteome</keyword>
<evidence type="ECO:0000256" key="10">
    <source>
        <dbReference type="ARBA" id="ARBA00023014"/>
    </source>
</evidence>
<accession>A0A7G9GPI1</accession>
<evidence type="ECO:0000256" key="6">
    <source>
        <dbReference type="ARBA" id="ARBA00022723"/>
    </source>
</evidence>
<comment type="similarity">
    <text evidence="2 13">Belongs to the CRISPR-associated exonuclease Cas4 family.</text>
</comment>
<dbReference type="GO" id="GO:0046872">
    <property type="term" value="F:metal ion binding"/>
    <property type="evidence" value="ECO:0007669"/>
    <property type="project" value="UniProtKB-KW"/>
</dbReference>
<dbReference type="KEGG" id="ehn:H9Q80_01805"/>
<keyword evidence="8 13" id="KW-0269">Exonuclease</keyword>
<evidence type="ECO:0000256" key="4">
    <source>
        <dbReference type="ARBA" id="ARBA00020049"/>
    </source>
</evidence>
<keyword evidence="10 13" id="KW-0411">Iron-sulfur</keyword>
<comment type="cofactor">
    <cofactor evidence="13">
        <name>Mg(2+)</name>
        <dbReference type="ChEBI" id="CHEBI:18420"/>
    </cofactor>
    <cofactor evidence="13">
        <name>Mn(2+)</name>
        <dbReference type="ChEBI" id="CHEBI:29035"/>
    </cofactor>
    <text evidence="13">Mg(2+) or Mn(2+) required for ssDNA cleavage activity.</text>
</comment>
<dbReference type="InterPro" id="IPR011604">
    <property type="entry name" value="PDDEXK-like_dom_sf"/>
</dbReference>
<comment type="function">
    <text evidence="13">CRISPR (clustered regularly interspaced short palindromic repeat) is an adaptive immune system that provides protection against mobile genetic elements (viruses, transposable elements and conjugative plasmids). CRISPR clusters contain sequences complementary to antecedent mobile elements and target invading nucleic acids. CRISPR clusters are transcribed and processed into CRISPR RNA (crRNA).</text>
</comment>
<evidence type="ECO:0000256" key="12">
    <source>
        <dbReference type="ARBA" id="ARBA00023211"/>
    </source>
</evidence>
<name>A0A7G9GPI1_9FIRM</name>
<evidence type="ECO:0000256" key="1">
    <source>
        <dbReference type="ARBA" id="ARBA00001966"/>
    </source>
</evidence>
<evidence type="ECO:0000256" key="3">
    <source>
        <dbReference type="ARBA" id="ARBA00012768"/>
    </source>
</evidence>
<reference evidence="15 16" key="1">
    <citation type="submission" date="2020-08" db="EMBL/GenBank/DDBJ databases">
        <authorList>
            <person name="Liu C."/>
            <person name="Sun Q."/>
        </authorList>
    </citation>
    <scope>NUCLEOTIDE SEQUENCE [LARGE SCALE GENOMIC DNA]</scope>
    <source>
        <strain evidence="15 16">NSJ-61</strain>
    </source>
</reference>
<comment type="cofactor">
    <cofactor evidence="1">
        <name>[4Fe-4S] cluster</name>
        <dbReference type="ChEBI" id="CHEBI:49883"/>
    </cofactor>
</comment>
<evidence type="ECO:0000256" key="7">
    <source>
        <dbReference type="ARBA" id="ARBA00022801"/>
    </source>
</evidence>
<organism evidence="15 16">
    <name type="scientific">[Eubacterium] hominis</name>
    <dbReference type="NCBI Taxonomy" id="2764325"/>
    <lineage>
        <taxon>Bacteria</taxon>
        <taxon>Bacillati</taxon>
        <taxon>Bacillota</taxon>
        <taxon>Erysipelotrichia</taxon>
        <taxon>Erysipelotrichales</taxon>
        <taxon>Erysipelotrichaceae</taxon>
        <taxon>Amedibacillus</taxon>
    </lineage>
</organism>
<feature type="domain" description="DUF83" evidence="14">
    <location>
        <begin position="13"/>
        <end position="200"/>
    </location>
</feature>
<keyword evidence="9 13" id="KW-0408">Iron</keyword>
<evidence type="ECO:0000256" key="8">
    <source>
        <dbReference type="ARBA" id="ARBA00022839"/>
    </source>
</evidence>
<comment type="cofactor">
    <cofactor evidence="13">
        <name>iron-sulfur cluster</name>
        <dbReference type="ChEBI" id="CHEBI:30408"/>
    </cofactor>
</comment>
<keyword evidence="11 13" id="KW-0051">Antiviral defense</keyword>
<dbReference type="Proteomes" id="UP000515856">
    <property type="component" value="Chromosome"/>
</dbReference>
<dbReference type="EC" id="3.1.12.1" evidence="3 13"/>
<evidence type="ECO:0000256" key="11">
    <source>
        <dbReference type="ARBA" id="ARBA00023118"/>
    </source>
</evidence>
<evidence type="ECO:0000256" key="9">
    <source>
        <dbReference type="ARBA" id="ARBA00023004"/>
    </source>
</evidence>
<evidence type="ECO:0000256" key="2">
    <source>
        <dbReference type="ARBA" id="ARBA00009189"/>
    </source>
</evidence>
<keyword evidence="5 13" id="KW-0540">Nuclease</keyword>